<dbReference type="Proteomes" id="UP001190925">
    <property type="component" value="Unassembled WGS sequence"/>
</dbReference>
<sequence length="37" mass="4621">MARHEKMASWDRQRTRKELRNFIESKISSFEDFDDLF</sequence>
<reference evidence="1 2" key="2">
    <citation type="journal article" date="2020" name="Cell Rep.">
        <title>Acquisition and Adaptation of Ultra-small Parasitic Reduced Genome Bacteria to Mammalian Hosts.</title>
        <authorList>
            <person name="McLean J.S."/>
            <person name="Bor B."/>
            <person name="Kerns K.A."/>
            <person name="Liu Q."/>
            <person name="To T.T."/>
            <person name="Solden L."/>
            <person name="Hendrickson E.L."/>
            <person name="Wrighton K."/>
            <person name="Shi W."/>
            <person name="He X."/>
        </authorList>
    </citation>
    <scope>NUCLEOTIDE SEQUENCE [LARGE SCALE GENOMIC DNA]</scope>
    <source>
        <strain evidence="1 2">TM7_CMJM_G6_1_HOT_870</strain>
    </source>
</reference>
<accession>A0ABY0FLG1</accession>
<keyword evidence="2" id="KW-1185">Reference proteome</keyword>
<protein>
    <submittedName>
        <fullName evidence="1">Uncharacterized protein</fullName>
    </submittedName>
</protein>
<evidence type="ECO:0000313" key="2">
    <source>
        <dbReference type="Proteomes" id="UP001190925"/>
    </source>
</evidence>
<comment type="caution">
    <text evidence="1">The sequence shown here is derived from an EMBL/GenBank/DDBJ whole genome shotgun (WGS) entry which is preliminary data.</text>
</comment>
<dbReference type="EMBL" id="PRLK01000001">
    <property type="protein sequence ID" value="RYC73023.1"/>
    <property type="molecule type" value="Genomic_DNA"/>
</dbReference>
<name>A0ABY0FLG1_9BACT</name>
<evidence type="ECO:0000313" key="1">
    <source>
        <dbReference type="EMBL" id="RYC73023.1"/>
    </source>
</evidence>
<reference evidence="1 2" key="1">
    <citation type="journal article" date="2018" name="bioRxiv">
        <title>Evidence of independent acquisition and adaption of ultra-small bacteria to human hosts across the highly diverse yet reduced genomes of the phylum Saccharibacteria.</title>
        <authorList>
            <person name="McLean J.S."/>
            <person name="Bor B."/>
            <person name="To T.T."/>
            <person name="Liu Q."/>
            <person name="Kearns K.A."/>
            <person name="Solden L.M."/>
            <person name="Wrighton K.C."/>
            <person name="He X."/>
            <person name="Shi W."/>
        </authorList>
    </citation>
    <scope>NUCLEOTIDE SEQUENCE [LARGE SCALE GENOMIC DNA]</scope>
    <source>
        <strain evidence="1 2">TM7_CMJM_G6_1_HOT_870</strain>
    </source>
</reference>
<proteinExistence type="predicted"/>
<gene>
    <name evidence="1" type="ORF">G6CMJM_00128</name>
</gene>
<organism evidence="1 2">
    <name type="scientific">Candidatus Nanogingivalis gingivitcus</name>
    <dbReference type="NCBI Taxonomy" id="2171992"/>
    <lineage>
        <taxon>Bacteria</taxon>
        <taxon>Candidatus Saccharimonadota</taxon>
        <taxon>Candidatus Nanosyncoccalia</taxon>
        <taxon>Candidatus Nanogingivales</taxon>
        <taxon>Candidatus Nanogingivalaceae</taxon>
        <taxon>Candidatus Nanogingivalis</taxon>
    </lineage>
</organism>